<keyword evidence="5" id="KW-0963">Cytoplasm</keyword>
<accession>A0A1I1F1R1</accession>
<keyword evidence="8" id="KW-0788">Thiol protease</keyword>
<protein>
    <recommendedName>
        <fullName evidence="9">Pyroglutamyl-peptidase I</fullName>
        <ecNumber evidence="9">3.4.19.3</ecNumber>
    </recommendedName>
</protein>
<organism evidence="10 11">
    <name type="scientific">Brevinema andersonii</name>
    <dbReference type="NCBI Taxonomy" id="34097"/>
    <lineage>
        <taxon>Bacteria</taxon>
        <taxon>Pseudomonadati</taxon>
        <taxon>Spirochaetota</taxon>
        <taxon>Spirochaetia</taxon>
        <taxon>Brevinematales</taxon>
        <taxon>Brevinemataceae</taxon>
        <taxon>Brevinema</taxon>
    </lineage>
</organism>
<dbReference type="Pfam" id="PF01470">
    <property type="entry name" value="Peptidase_C15"/>
    <property type="match status" value="1"/>
</dbReference>
<evidence type="ECO:0000256" key="3">
    <source>
        <dbReference type="ARBA" id="ARBA00004496"/>
    </source>
</evidence>
<evidence type="ECO:0000313" key="11">
    <source>
        <dbReference type="Proteomes" id="UP000240042"/>
    </source>
</evidence>
<dbReference type="RefSeq" id="WP_200778583.1">
    <property type="nucleotide sequence ID" value="NZ_FOKY01000023.1"/>
</dbReference>
<dbReference type="InterPro" id="IPR016125">
    <property type="entry name" value="Peptidase_C15-like"/>
</dbReference>
<evidence type="ECO:0000256" key="5">
    <source>
        <dbReference type="ARBA" id="ARBA00022490"/>
    </source>
</evidence>
<keyword evidence="11" id="KW-1185">Reference proteome</keyword>
<keyword evidence="6" id="KW-0645">Protease</keyword>
<dbReference type="PRINTS" id="PR00706">
    <property type="entry name" value="PYROGLUPTASE"/>
</dbReference>
<dbReference type="EMBL" id="FOKY01000023">
    <property type="protein sequence ID" value="SFB93197.1"/>
    <property type="molecule type" value="Genomic_DNA"/>
</dbReference>
<evidence type="ECO:0000256" key="8">
    <source>
        <dbReference type="ARBA" id="ARBA00022807"/>
    </source>
</evidence>
<dbReference type="SUPFAM" id="SSF53182">
    <property type="entry name" value="Pyrrolidone carboxyl peptidase (pyroglutamate aminopeptidase)"/>
    <property type="match status" value="1"/>
</dbReference>
<dbReference type="InterPro" id="IPR036440">
    <property type="entry name" value="Peptidase_C15-like_sf"/>
</dbReference>
<keyword evidence="7" id="KW-0378">Hydrolase</keyword>
<proteinExistence type="inferred from homology"/>
<evidence type="ECO:0000256" key="1">
    <source>
        <dbReference type="ARBA" id="ARBA00001770"/>
    </source>
</evidence>
<dbReference type="PROSITE" id="PS01333">
    <property type="entry name" value="PYRASE_GLU"/>
    <property type="match status" value="1"/>
</dbReference>
<evidence type="ECO:0000256" key="9">
    <source>
        <dbReference type="PROSITE-ProRule" id="PRU10076"/>
    </source>
</evidence>
<comment type="subcellular location">
    <subcellularLocation>
        <location evidence="3">Cytoplasm</location>
    </subcellularLocation>
</comment>
<dbReference type="GO" id="GO:0006508">
    <property type="term" value="P:proteolysis"/>
    <property type="evidence" value="ECO:0007669"/>
    <property type="project" value="UniProtKB-KW"/>
</dbReference>
<dbReference type="GO" id="GO:0016920">
    <property type="term" value="F:pyroglutamyl-peptidase activity"/>
    <property type="evidence" value="ECO:0007669"/>
    <property type="project" value="UniProtKB-EC"/>
</dbReference>
<evidence type="ECO:0000256" key="4">
    <source>
        <dbReference type="ARBA" id="ARBA00006641"/>
    </source>
</evidence>
<dbReference type="Proteomes" id="UP000240042">
    <property type="component" value="Unassembled WGS sequence"/>
</dbReference>
<feature type="active site" evidence="9">
    <location>
        <position position="78"/>
    </location>
</feature>
<comment type="function">
    <text evidence="2">Removes 5-oxoproline from various penultimate amino acid residues except L-proline.</text>
</comment>
<dbReference type="InterPro" id="IPR000816">
    <property type="entry name" value="Peptidase_C15"/>
</dbReference>
<reference evidence="11" key="1">
    <citation type="submission" date="2016-10" db="EMBL/GenBank/DDBJ databases">
        <authorList>
            <person name="Varghese N."/>
            <person name="Submissions S."/>
        </authorList>
    </citation>
    <scope>NUCLEOTIDE SEQUENCE [LARGE SCALE GENOMIC DNA]</scope>
    <source>
        <strain evidence="11">ATCC 43811</strain>
    </source>
</reference>
<evidence type="ECO:0000256" key="7">
    <source>
        <dbReference type="ARBA" id="ARBA00022801"/>
    </source>
</evidence>
<name>A0A1I1F1R1_BREAD</name>
<comment type="similarity">
    <text evidence="4">Belongs to the peptidase C15 family.</text>
</comment>
<gene>
    <name evidence="10" type="ORF">SAMN02745150_01368</name>
</gene>
<comment type="catalytic activity">
    <reaction evidence="1 9">
        <text>Release of an N-terminal pyroglutamyl group from a polypeptide, the second amino acid generally not being Pro.</text>
        <dbReference type="EC" id="3.4.19.3"/>
    </reaction>
</comment>
<evidence type="ECO:0000313" key="10">
    <source>
        <dbReference type="EMBL" id="SFB93197.1"/>
    </source>
</evidence>
<dbReference type="GO" id="GO:0005829">
    <property type="term" value="C:cytosol"/>
    <property type="evidence" value="ECO:0007669"/>
    <property type="project" value="InterPro"/>
</dbReference>
<dbReference type="Gene3D" id="3.40.630.20">
    <property type="entry name" value="Peptidase C15, pyroglutamyl peptidase I-like"/>
    <property type="match status" value="1"/>
</dbReference>
<dbReference type="STRING" id="34097.SAMN02745150_01368"/>
<dbReference type="AlphaFoldDB" id="A0A1I1F1R1"/>
<dbReference type="EC" id="3.4.19.3" evidence="9"/>
<dbReference type="InterPro" id="IPR033693">
    <property type="entry name" value="PGPEP1_Glu_AS"/>
</dbReference>
<evidence type="ECO:0000256" key="6">
    <source>
        <dbReference type="ARBA" id="ARBA00022670"/>
    </source>
</evidence>
<sequence length="95" mass="10695">MKILVTGFDHFNKATINPAWEAVKTLPDYIANAEVKKVQVPTVFYESINVMVEVAKQFLPDFILCVGQAGRCPDVTIERIGINIDDTRIKDNKDN</sequence>
<evidence type="ECO:0000256" key="2">
    <source>
        <dbReference type="ARBA" id="ARBA00002280"/>
    </source>
</evidence>